<protein>
    <recommendedName>
        <fullName evidence="4">HTH hxlR-type domain-containing protein</fullName>
    </recommendedName>
</protein>
<feature type="domain" description="HTH hxlR-type" evidence="4">
    <location>
        <begin position="1"/>
        <end position="90"/>
    </location>
</feature>
<dbReference type="InterPro" id="IPR036390">
    <property type="entry name" value="WH_DNA-bd_sf"/>
</dbReference>
<dbReference type="EMBL" id="LHXP01000017">
    <property type="protein sequence ID" value="KXA93477.1"/>
    <property type="molecule type" value="Genomic_DNA"/>
</dbReference>
<evidence type="ECO:0000259" key="4">
    <source>
        <dbReference type="PROSITE" id="PS51118"/>
    </source>
</evidence>
<evidence type="ECO:0000313" key="5">
    <source>
        <dbReference type="EMBL" id="KXA93477.1"/>
    </source>
</evidence>
<reference evidence="5 6" key="1">
    <citation type="journal article" date="2016" name="Sci. Rep.">
        <title>Metabolic traits of an uncultured archaeal lineage -MSBL1- from brine pools of the Red Sea.</title>
        <authorList>
            <person name="Mwirichia R."/>
            <person name="Alam I."/>
            <person name="Rashid M."/>
            <person name="Vinu M."/>
            <person name="Ba-Alawi W."/>
            <person name="Anthony Kamau A."/>
            <person name="Kamanda Ngugi D."/>
            <person name="Goker M."/>
            <person name="Klenk H.P."/>
            <person name="Bajic V."/>
            <person name="Stingl U."/>
        </authorList>
    </citation>
    <scope>NUCLEOTIDE SEQUENCE [LARGE SCALE GENOMIC DNA]</scope>
    <source>
        <strain evidence="5">SCGC-AAA259E22</strain>
    </source>
</reference>
<dbReference type="SUPFAM" id="SSF46785">
    <property type="entry name" value="Winged helix' DNA-binding domain"/>
    <property type="match status" value="1"/>
</dbReference>
<dbReference type="AlphaFoldDB" id="A0A133UH21"/>
<dbReference type="PANTHER" id="PTHR33204">
    <property type="entry name" value="TRANSCRIPTIONAL REGULATOR, MARR FAMILY"/>
    <property type="match status" value="1"/>
</dbReference>
<evidence type="ECO:0000313" key="6">
    <source>
        <dbReference type="Proteomes" id="UP000070657"/>
    </source>
</evidence>
<evidence type="ECO:0000256" key="1">
    <source>
        <dbReference type="ARBA" id="ARBA00023015"/>
    </source>
</evidence>
<name>A0A133UH21_9EURY</name>
<gene>
    <name evidence="5" type="ORF">AKJ66_01920</name>
</gene>
<dbReference type="InterPro" id="IPR002577">
    <property type="entry name" value="HTH_HxlR"/>
</dbReference>
<sequence length="90" mass="10303">MKITNLLKSPCVKILLFLRKEDEVRFSDFTEIITSRGTLSENLKDLEVEGLIERRVVESRPIKSYYSLSEKGKSIADLLSKALQKVDSQN</sequence>
<keyword evidence="1" id="KW-0805">Transcription regulation</keyword>
<proteinExistence type="predicted"/>
<keyword evidence="3" id="KW-0804">Transcription</keyword>
<dbReference type="InterPro" id="IPR036388">
    <property type="entry name" value="WH-like_DNA-bd_sf"/>
</dbReference>
<evidence type="ECO:0000256" key="3">
    <source>
        <dbReference type="ARBA" id="ARBA00023163"/>
    </source>
</evidence>
<organism evidence="5 6">
    <name type="scientific">candidate division MSBL1 archaeon SCGC-AAA259E22</name>
    <dbReference type="NCBI Taxonomy" id="1698265"/>
    <lineage>
        <taxon>Archaea</taxon>
        <taxon>Methanobacteriati</taxon>
        <taxon>Methanobacteriota</taxon>
        <taxon>candidate division MSBL1</taxon>
    </lineage>
</organism>
<evidence type="ECO:0000256" key="2">
    <source>
        <dbReference type="ARBA" id="ARBA00023125"/>
    </source>
</evidence>
<dbReference type="PROSITE" id="PS51118">
    <property type="entry name" value="HTH_HXLR"/>
    <property type="match status" value="1"/>
</dbReference>
<dbReference type="GO" id="GO:0003677">
    <property type="term" value="F:DNA binding"/>
    <property type="evidence" value="ECO:0007669"/>
    <property type="project" value="UniProtKB-KW"/>
</dbReference>
<accession>A0A133UH21</accession>
<dbReference type="Proteomes" id="UP000070657">
    <property type="component" value="Unassembled WGS sequence"/>
</dbReference>
<comment type="caution">
    <text evidence="5">The sequence shown here is derived from an EMBL/GenBank/DDBJ whole genome shotgun (WGS) entry which is preliminary data.</text>
</comment>
<dbReference type="Gene3D" id="1.10.10.10">
    <property type="entry name" value="Winged helix-like DNA-binding domain superfamily/Winged helix DNA-binding domain"/>
    <property type="match status" value="1"/>
</dbReference>
<keyword evidence="6" id="KW-1185">Reference proteome</keyword>
<dbReference type="Pfam" id="PF01638">
    <property type="entry name" value="HxlR"/>
    <property type="match status" value="1"/>
</dbReference>
<dbReference type="PANTHER" id="PTHR33204:SF18">
    <property type="entry name" value="TRANSCRIPTIONAL REGULATORY PROTEIN"/>
    <property type="match status" value="1"/>
</dbReference>
<keyword evidence="2" id="KW-0238">DNA-binding</keyword>